<dbReference type="EMBL" id="GEDG01036857">
    <property type="protein sequence ID" value="JAP08469.1"/>
    <property type="molecule type" value="Transcribed_RNA"/>
</dbReference>
<dbReference type="AlphaFoldDB" id="A0A0V0GJW0"/>
<accession>A0A0V0GJW0</accession>
<evidence type="ECO:0000313" key="1">
    <source>
        <dbReference type="EMBL" id="JAP08469.1"/>
    </source>
</evidence>
<reference evidence="1" key="1">
    <citation type="submission" date="2015-12" db="EMBL/GenBank/DDBJ databases">
        <title>Gene expression during late stages of embryo sac development: a critical building block for successful pollen-pistil interactions.</title>
        <authorList>
            <person name="Liu Y."/>
            <person name="Joly V."/>
            <person name="Sabar M."/>
            <person name="Matton D.P."/>
        </authorList>
    </citation>
    <scope>NUCLEOTIDE SEQUENCE</scope>
</reference>
<name>A0A0V0GJW0_SOLCH</name>
<organism evidence="1">
    <name type="scientific">Solanum chacoense</name>
    <name type="common">Chaco potato</name>
    <dbReference type="NCBI Taxonomy" id="4108"/>
    <lineage>
        <taxon>Eukaryota</taxon>
        <taxon>Viridiplantae</taxon>
        <taxon>Streptophyta</taxon>
        <taxon>Embryophyta</taxon>
        <taxon>Tracheophyta</taxon>
        <taxon>Spermatophyta</taxon>
        <taxon>Magnoliopsida</taxon>
        <taxon>eudicotyledons</taxon>
        <taxon>Gunneridae</taxon>
        <taxon>Pentapetalae</taxon>
        <taxon>asterids</taxon>
        <taxon>lamiids</taxon>
        <taxon>Solanales</taxon>
        <taxon>Solanaceae</taxon>
        <taxon>Solanoideae</taxon>
        <taxon>Solaneae</taxon>
        <taxon>Solanum</taxon>
    </lineage>
</organism>
<sequence length="72" mass="8031">MHQMYSQVPFGFSSPSNASSCSLNVGRAKLYLSSFELDETKNDGRSWLFSNGSLGNWILQFGSFELHFISSS</sequence>
<proteinExistence type="predicted"/>
<protein>
    <submittedName>
        <fullName evidence="1">Putative ovule protein</fullName>
    </submittedName>
</protein>